<dbReference type="SUPFAM" id="SSF56420">
    <property type="entry name" value="Peptide deformylase"/>
    <property type="match status" value="1"/>
</dbReference>
<dbReference type="GO" id="GO:0042586">
    <property type="term" value="F:peptide deformylase activity"/>
    <property type="evidence" value="ECO:0007669"/>
    <property type="project" value="UniProtKB-UniRule"/>
</dbReference>
<dbReference type="OrthoDB" id="9784988at2"/>
<dbReference type="NCBIfam" id="NF001159">
    <property type="entry name" value="PRK00150.1-3"/>
    <property type="match status" value="1"/>
</dbReference>
<dbReference type="RefSeq" id="WP_014437791.1">
    <property type="nucleotide sequence ID" value="NC_017080.1"/>
</dbReference>
<dbReference type="Pfam" id="PF01327">
    <property type="entry name" value="Pep_deformylase"/>
    <property type="match status" value="1"/>
</dbReference>
<organism evidence="3 4">
    <name type="scientific">Phycisphaera mikurensis (strain NBRC 102666 / KCTC 22515 / FYK2301M01)</name>
    <dbReference type="NCBI Taxonomy" id="1142394"/>
    <lineage>
        <taxon>Bacteria</taxon>
        <taxon>Pseudomonadati</taxon>
        <taxon>Planctomycetota</taxon>
        <taxon>Phycisphaerae</taxon>
        <taxon>Phycisphaerales</taxon>
        <taxon>Phycisphaeraceae</taxon>
        <taxon>Phycisphaera</taxon>
    </lineage>
</organism>
<keyword evidence="2 3" id="KW-0378">Hydrolase</keyword>
<dbReference type="GO" id="GO:0006412">
    <property type="term" value="P:translation"/>
    <property type="evidence" value="ECO:0007669"/>
    <property type="project" value="UniProtKB-UniRule"/>
</dbReference>
<comment type="similarity">
    <text evidence="1 2">Belongs to the polypeptide deformylase family.</text>
</comment>
<dbReference type="Gene3D" id="3.90.45.10">
    <property type="entry name" value="Peptide deformylase"/>
    <property type="match status" value="1"/>
</dbReference>
<evidence type="ECO:0000256" key="2">
    <source>
        <dbReference type="HAMAP-Rule" id="MF_00163"/>
    </source>
</evidence>
<evidence type="ECO:0000313" key="3">
    <source>
        <dbReference type="EMBL" id="BAM04578.1"/>
    </source>
</evidence>
<dbReference type="AlphaFoldDB" id="I0IH40"/>
<dbReference type="PIRSF" id="PIRSF004749">
    <property type="entry name" value="Pep_def"/>
    <property type="match status" value="1"/>
</dbReference>
<dbReference type="PANTHER" id="PTHR10458">
    <property type="entry name" value="PEPTIDE DEFORMYLASE"/>
    <property type="match status" value="1"/>
</dbReference>
<feature type="binding site" evidence="2">
    <location>
        <position position="142"/>
    </location>
    <ligand>
        <name>Fe cation</name>
        <dbReference type="ChEBI" id="CHEBI:24875"/>
    </ligand>
</feature>
<feature type="binding site" evidence="2">
    <location>
        <position position="96"/>
    </location>
    <ligand>
        <name>Fe cation</name>
        <dbReference type="ChEBI" id="CHEBI:24875"/>
    </ligand>
</feature>
<feature type="binding site" evidence="2">
    <location>
        <position position="138"/>
    </location>
    <ligand>
        <name>Fe cation</name>
        <dbReference type="ChEBI" id="CHEBI:24875"/>
    </ligand>
</feature>
<evidence type="ECO:0000256" key="1">
    <source>
        <dbReference type="ARBA" id="ARBA00010759"/>
    </source>
</evidence>
<dbReference type="STRING" id="1142394.PSMK_24190"/>
<keyword evidence="2" id="KW-0648">Protein biosynthesis</keyword>
<keyword evidence="4" id="KW-1185">Reference proteome</keyword>
<name>I0IH40_PHYMF</name>
<dbReference type="HOGENOM" id="CLU_061901_2_0_0"/>
<keyword evidence="2" id="KW-0479">Metal-binding</keyword>
<dbReference type="EC" id="3.5.1.88" evidence="2"/>
<dbReference type="InterPro" id="IPR036821">
    <property type="entry name" value="Peptide_deformylase_sf"/>
</dbReference>
<comment type="function">
    <text evidence="2">Removes the formyl group from the N-terminal Met of newly synthesized proteins. Requires at least a dipeptide for an efficient rate of reaction. N-terminal L-methionine is a prerequisite for activity but the enzyme has broad specificity at other positions.</text>
</comment>
<dbReference type="Proteomes" id="UP000007881">
    <property type="component" value="Chromosome"/>
</dbReference>
<dbReference type="NCBIfam" id="TIGR00079">
    <property type="entry name" value="pept_deformyl"/>
    <property type="match status" value="1"/>
</dbReference>
<gene>
    <name evidence="2 3" type="primary">def</name>
    <name evidence="3" type="ordered locus">PSMK_24190</name>
</gene>
<dbReference type="CDD" id="cd00487">
    <property type="entry name" value="Pep_deformylase"/>
    <property type="match status" value="1"/>
</dbReference>
<dbReference type="eggNOG" id="COG0242">
    <property type="taxonomic scope" value="Bacteria"/>
</dbReference>
<sequence>MGVDLDSLTIRHHPDPVLRERCRPVDAAGEEARAVARRMIELMHAAPGVGLAAPQVGLPWRLFVANWSGDEGDDHVFFNPVLSDASAATAAKEEGCLSLPEVQVEVTRPREVTIRAVGLDGEAFQRTASGFPARVWQHECDHLDGVMILDKMTRLDRLANRRAIADLVNAAG</sequence>
<comment type="cofactor">
    <cofactor evidence="2">
        <name>Fe(2+)</name>
        <dbReference type="ChEBI" id="CHEBI:29033"/>
    </cofactor>
    <text evidence="2">Binds 1 Fe(2+) ion.</text>
</comment>
<dbReference type="PANTHER" id="PTHR10458:SF22">
    <property type="entry name" value="PEPTIDE DEFORMYLASE"/>
    <property type="match status" value="1"/>
</dbReference>
<keyword evidence="2" id="KW-0408">Iron</keyword>
<dbReference type="KEGG" id="phm:PSMK_24190"/>
<protein>
    <recommendedName>
        <fullName evidence="2">Peptide deformylase</fullName>
        <shortName evidence="2">PDF</shortName>
        <ecNumber evidence="2">3.5.1.88</ecNumber>
    </recommendedName>
    <alternativeName>
        <fullName evidence="2">Polypeptide deformylase</fullName>
    </alternativeName>
</protein>
<dbReference type="EMBL" id="AP012338">
    <property type="protein sequence ID" value="BAM04578.1"/>
    <property type="molecule type" value="Genomic_DNA"/>
</dbReference>
<dbReference type="InterPro" id="IPR023635">
    <property type="entry name" value="Peptide_deformylase"/>
</dbReference>
<accession>I0IH40</accession>
<dbReference type="HAMAP" id="MF_00163">
    <property type="entry name" value="Pep_deformylase"/>
    <property type="match status" value="1"/>
</dbReference>
<evidence type="ECO:0000313" key="4">
    <source>
        <dbReference type="Proteomes" id="UP000007881"/>
    </source>
</evidence>
<reference evidence="3 4" key="1">
    <citation type="submission" date="2012-02" db="EMBL/GenBank/DDBJ databases">
        <title>Complete genome sequence of Phycisphaera mikurensis NBRC 102666.</title>
        <authorList>
            <person name="Ankai A."/>
            <person name="Hosoyama A."/>
            <person name="Terui Y."/>
            <person name="Sekine M."/>
            <person name="Fukai R."/>
            <person name="Kato Y."/>
            <person name="Nakamura S."/>
            <person name="Yamada-Narita S."/>
            <person name="Kawakoshi A."/>
            <person name="Fukunaga Y."/>
            <person name="Yamazaki S."/>
            <person name="Fujita N."/>
        </authorList>
    </citation>
    <scope>NUCLEOTIDE SEQUENCE [LARGE SCALE GENOMIC DNA]</scope>
    <source>
        <strain evidence="4">NBRC 102666 / KCTC 22515 / FYK2301M01</strain>
    </source>
</reference>
<dbReference type="GO" id="GO:0046872">
    <property type="term" value="F:metal ion binding"/>
    <property type="evidence" value="ECO:0007669"/>
    <property type="project" value="UniProtKB-KW"/>
</dbReference>
<dbReference type="PRINTS" id="PR01576">
    <property type="entry name" value="PDEFORMYLASE"/>
</dbReference>
<proteinExistence type="inferred from homology"/>
<feature type="active site" evidence="2">
    <location>
        <position position="139"/>
    </location>
</feature>
<comment type="catalytic activity">
    <reaction evidence="2">
        <text>N-terminal N-formyl-L-methionyl-[peptide] + H2O = N-terminal L-methionyl-[peptide] + formate</text>
        <dbReference type="Rhea" id="RHEA:24420"/>
        <dbReference type="Rhea" id="RHEA-COMP:10639"/>
        <dbReference type="Rhea" id="RHEA-COMP:10640"/>
        <dbReference type="ChEBI" id="CHEBI:15377"/>
        <dbReference type="ChEBI" id="CHEBI:15740"/>
        <dbReference type="ChEBI" id="CHEBI:49298"/>
        <dbReference type="ChEBI" id="CHEBI:64731"/>
        <dbReference type="EC" id="3.5.1.88"/>
    </reaction>
</comment>